<keyword evidence="7 10" id="KW-0472">Membrane</keyword>
<dbReference type="InterPro" id="IPR036938">
    <property type="entry name" value="PAP2/HPO_sf"/>
</dbReference>
<evidence type="ECO:0000256" key="4">
    <source>
        <dbReference type="ARBA" id="ARBA00022692"/>
    </source>
</evidence>
<evidence type="ECO:0000256" key="7">
    <source>
        <dbReference type="ARBA" id="ARBA00023136"/>
    </source>
</evidence>
<keyword evidence="4 10" id="KW-0812">Transmembrane</keyword>
<evidence type="ECO:0000256" key="3">
    <source>
        <dbReference type="ARBA" id="ARBA00022475"/>
    </source>
</evidence>
<keyword evidence="3" id="KW-1003">Cell membrane</keyword>
<protein>
    <recommendedName>
        <fullName evidence="2">undecaprenyl-diphosphate phosphatase</fullName>
        <ecNumber evidence="2">3.6.1.27</ecNumber>
    </recommendedName>
    <alternativeName>
        <fullName evidence="8">Undecaprenyl pyrophosphate phosphatase</fullName>
    </alternativeName>
</protein>
<evidence type="ECO:0000313" key="13">
    <source>
        <dbReference type="Proteomes" id="UP000266313"/>
    </source>
</evidence>
<keyword evidence="5" id="KW-0378">Hydrolase</keyword>
<dbReference type="SUPFAM" id="SSF48317">
    <property type="entry name" value="Acid phosphatase/Vanadium-dependent haloperoxidase"/>
    <property type="match status" value="1"/>
</dbReference>
<evidence type="ECO:0000313" key="12">
    <source>
        <dbReference type="EMBL" id="BBA32005.1"/>
    </source>
</evidence>
<dbReference type="EMBL" id="AP017928">
    <property type="protein sequence ID" value="BBA32005.1"/>
    <property type="molecule type" value="Genomic_DNA"/>
</dbReference>
<evidence type="ECO:0000256" key="2">
    <source>
        <dbReference type="ARBA" id="ARBA00012374"/>
    </source>
</evidence>
<feature type="domain" description="Phosphatidic acid phosphatase type 2/haloperoxidase" evidence="11">
    <location>
        <begin position="60"/>
        <end position="169"/>
    </location>
</feature>
<dbReference type="RefSeq" id="WP_119627870.1">
    <property type="nucleotide sequence ID" value="NZ_AP017928.1"/>
</dbReference>
<gene>
    <name evidence="12" type="ORF">sS8_0035</name>
</gene>
<sequence>MKFMQTIHTYDVNLFLWITQRKSQRVLVRGARYISRTGDGHLYLMLGLTLAFFGHAAESVLLKCLLLGFAIERPVYFILKNLCRRDRPQAALNIPSFIIPSDRFSFPSGHTSAAFLVATLASYFHPAFTPLLVAWAVSIGMARVVLGVHFPTDTLIGALMGTLLALLSLEIQLT</sequence>
<dbReference type="GO" id="GO:0005886">
    <property type="term" value="C:plasma membrane"/>
    <property type="evidence" value="ECO:0007669"/>
    <property type="project" value="UniProtKB-SubCell"/>
</dbReference>
<evidence type="ECO:0000256" key="5">
    <source>
        <dbReference type="ARBA" id="ARBA00022801"/>
    </source>
</evidence>
<name>A0A286T7I0_9GAMM</name>
<dbReference type="Proteomes" id="UP000266313">
    <property type="component" value="Chromosome"/>
</dbReference>
<accession>A0A286T7I0</accession>
<dbReference type="AlphaFoldDB" id="A0A286T7I0"/>
<evidence type="ECO:0000256" key="6">
    <source>
        <dbReference type="ARBA" id="ARBA00022989"/>
    </source>
</evidence>
<dbReference type="EC" id="3.6.1.27" evidence="2"/>
<proteinExistence type="predicted"/>
<dbReference type="Gene3D" id="1.20.144.10">
    <property type="entry name" value="Phosphatidic acid phosphatase type 2/haloperoxidase"/>
    <property type="match status" value="1"/>
</dbReference>
<organism evidence="12 13">
    <name type="scientific">Methylocaldum marinum</name>
    <dbReference type="NCBI Taxonomy" id="1432792"/>
    <lineage>
        <taxon>Bacteria</taxon>
        <taxon>Pseudomonadati</taxon>
        <taxon>Pseudomonadota</taxon>
        <taxon>Gammaproteobacteria</taxon>
        <taxon>Methylococcales</taxon>
        <taxon>Methylococcaceae</taxon>
        <taxon>Methylocaldum</taxon>
    </lineage>
</organism>
<evidence type="ECO:0000256" key="10">
    <source>
        <dbReference type="SAM" id="Phobius"/>
    </source>
</evidence>
<dbReference type="GO" id="GO:0050380">
    <property type="term" value="F:undecaprenyl-diphosphatase activity"/>
    <property type="evidence" value="ECO:0007669"/>
    <property type="project" value="UniProtKB-EC"/>
</dbReference>
<keyword evidence="13" id="KW-1185">Reference proteome</keyword>
<dbReference type="OrthoDB" id="9780507at2"/>
<reference evidence="12 13" key="1">
    <citation type="submission" date="2016-12" db="EMBL/GenBank/DDBJ databases">
        <title>Genome sequencing of Methylocaldum marinum.</title>
        <authorList>
            <person name="Takeuchi M."/>
            <person name="Kamagata Y."/>
            <person name="Hiraoka S."/>
            <person name="Oshima K."/>
            <person name="Hattori M."/>
            <person name="Iwasaki W."/>
        </authorList>
    </citation>
    <scope>NUCLEOTIDE SEQUENCE [LARGE SCALE GENOMIC DNA]</scope>
    <source>
        <strain evidence="12 13">S8</strain>
    </source>
</reference>
<dbReference type="PANTHER" id="PTHR14969">
    <property type="entry name" value="SPHINGOSINE-1-PHOSPHATE PHOSPHOHYDROLASE"/>
    <property type="match status" value="1"/>
</dbReference>
<dbReference type="Pfam" id="PF01569">
    <property type="entry name" value="PAP2"/>
    <property type="match status" value="1"/>
</dbReference>
<dbReference type="PANTHER" id="PTHR14969:SF62">
    <property type="entry name" value="DECAPRENYLPHOSPHORYL-5-PHOSPHORIBOSE PHOSPHATASE RV3807C-RELATED"/>
    <property type="match status" value="1"/>
</dbReference>
<dbReference type="KEGG" id="mmai:sS8_0035"/>
<evidence type="ECO:0000256" key="1">
    <source>
        <dbReference type="ARBA" id="ARBA00004651"/>
    </source>
</evidence>
<comment type="subcellular location">
    <subcellularLocation>
        <location evidence="1">Cell membrane</location>
        <topology evidence="1">Multi-pass membrane protein</topology>
    </subcellularLocation>
</comment>
<dbReference type="InterPro" id="IPR000326">
    <property type="entry name" value="PAP2/HPO"/>
</dbReference>
<evidence type="ECO:0000259" key="11">
    <source>
        <dbReference type="SMART" id="SM00014"/>
    </source>
</evidence>
<keyword evidence="6 10" id="KW-1133">Transmembrane helix</keyword>
<comment type="catalytic activity">
    <reaction evidence="9">
        <text>di-trans,octa-cis-undecaprenyl diphosphate + H2O = di-trans,octa-cis-undecaprenyl phosphate + phosphate + H(+)</text>
        <dbReference type="Rhea" id="RHEA:28094"/>
        <dbReference type="ChEBI" id="CHEBI:15377"/>
        <dbReference type="ChEBI" id="CHEBI:15378"/>
        <dbReference type="ChEBI" id="CHEBI:43474"/>
        <dbReference type="ChEBI" id="CHEBI:58405"/>
        <dbReference type="ChEBI" id="CHEBI:60392"/>
        <dbReference type="EC" id="3.6.1.27"/>
    </reaction>
</comment>
<dbReference type="CDD" id="cd01610">
    <property type="entry name" value="PAP2_like"/>
    <property type="match status" value="1"/>
</dbReference>
<evidence type="ECO:0000256" key="8">
    <source>
        <dbReference type="ARBA" id="ARBA00032707"/>
    </source>
</evidence>
<feature type="transmembrane region" description="Helical" evidence="10">
    <location>
        <begin position="155"/>
        <end position="173"/>
    </location>
</feature>
<evidence type="ECO:0000256" key="9">
    <source>
        <dbReference type="ARBA" id="ARBA00047594"/>
    </source>
</evidence>
<dbReference type="SMART" id="SM00014">
    <property type="entry name" value="acidPPc"/>
    <property type="match status" value="1"/>
</dbReference>
<feature type="transmembrane region" description="Helical" evidence="10">
    <location>
        <begin position="42"/>
        <end position="71"/>
    </location>
</feature>